<sequence>EDPYLMAEMTVPIIKGIQSKNVATCTKHFVANNQEYDRHWVSSNVDNRTLREIYFPAFKAAVQKGGALAVMSAYNPLNGVHCSENPFLLNQVLKKEWGFKGLVMSDWGAVHSEAAIEAGLDLEMPEAKYMSPENIIPKIKSSELDEKIINDKVRRILRVCLTMDLFNKNRTKPTIDWDKHHALAVKEAQEGIVLLKNEDHLLPFNPEKTKKIVVLGPTVDPTPTSGGGSAYIKPYRQISIFKALKKKAEPDIEVDFINTDRYPVFSKLVEQSIFYATSDLSQTGLKAIFFNNTKLRVPPVFRRIDQKIDFDFGTISPAFGVKSSEYSIRWRGYIKPEKSGRYVFAAESDDGVRVVLDGKTILEDWSDHAARKNFAEVDLRAGKVYALRIDYYNNKGDGIIRFGYGIIDESPLEQKLARIKNYDAVVIGVGFNSDIEGEGHDRPFALPEEQVQLIQQCSELNDNTVVLLTAGGGLDFAPWIDQAKAILHTFYLGQAGGEPVADILLGKVNPSGKLPFSIERRWRDAAAYDYYYPPAVEPPIYSADFSSDPKSITYGEGIFLGYRHFDKMKIEPQFPFGFGLSYTKFDYDDLKLSVKSIRNGDHLKVSCKITNEGKLAGAEVVQLYLHKEVNVLAVEKELKGFQKIFLQPGESKTISFEILPEHLSIYDHVKEKWEVKPGKYQVLIGASATDIRLKGEFLVKP</sequence>
<dbReference type="Pfam" id="PF00933">
    <property type="entry name" value="Glyco_hydro_3"/>
    <property type="match status" value="1"/>
</dbReference>
<dbReference type="Gene3D" id="3.20.20.300">
    <property type="entry name" value="Glycoside hydrolase, family 3, N-terminal domain"/>
    <property type="match status" value="1"/>
</dbReference>
<name>A0A7V5LJ26_CALAY</name>
<evidence type="ECO:0000259" key="5">
    <source>
        <dbReference type="PROSITE" id="PS51820"/>
    </source>
</evidence>
<feature type="domain" description="PA14" evidence="5">
    <location>
        <begin position="280"/>
        <end position="418"/>
    </location>
</feature>
<dbReference type="InterPro" id="IPR002772">
    <property type="entry name" value="Glyco_hydro_3_C"/>
</dbReference>
<dbReference type="PANTHER" id="PTHR42715:SF10">
    <property type="entry name" value="BETA-GLUCOSIDASE"/>
    <property type="match status" value="1"/>
</dbReference>
<dbReference type="InterPro" id="IPR001764">
    <property type="entry name" value="Glyco_hydro_3_N"/>
</dbReference>
<feature type="non-terminal residue" evidence="6">
    <location>
        <position position="1"/>
    </location>
</feature>
<dbReference type="InterPro" id="IPR036881">
    <property type="entry name" value="Glyco_hydro_3_C_sf"/>
</dbReference>
<dbReference type="SMART" id="SM01217">
    <property type="entry name" value="Fn3_like"/>
    <property type="match status" value="1"/>
</dbReference>
<comment type="similarity">
    <text evidence="1 4">Belongs to the glycosyl hydrolase 3 family.</text>
</comment>
<dbReference type="SUPFAM" id="SSF52279">
    <property type="entry name" value="Beta-D-glucan exohydrolase, C-terminal domain"/>
    <property type="match status" value="1"/>
</dbReference>
<accession>A0A7V5LJ26</accession>
<evidence type="ECO:0000313" key="6">
    <source>
        <dbReference type="EMBL" id="HHE55332.1"/>
    </source>
</evidence>
<dbReference type="PRINTS" id="PR00133">
    <property type="entry name" value="GLHYDRLASE3"/>
</dbReference>
<gene>
    <name evidence="6" type="ORF">ENL21_06080</name>
</gene>
<keyword evidence="4" id="KW-0326">Glycosidase</keyword>
<dbReference type="InterPro" id="IPR019800">
    <property type="entry name" value="Glyco_hydro_3_AS"/>
</dbReference>
<keyword evidence="3" id="KW-0119">Carbohydrate metabolism</keyword>
<dbReference type="InterPro" id="IPR050288">
    <property type="entry name" value="Cellulose_deg_GH3"/>
</dbReference>
<dbReference type="Pfam" id="PF01915">
    <property type="entry name" value="Glyco_hydro_3_C"/>
    <property type="match status" value="1"/>
</dbReference>
<dbReference type="FunFam" id="2.60.40.10:FF:000495">
    <property type="entry name" value="Periplasmic beta-glucosidase"/>
    <property type="match status" value="1"/>
</dbReference>
<dbReference type="Gene3D" id="2.60.40.10">
    <property type="entry name" value="Immunoglobulins"/>
    <property type="match status" value="1"/>
</dbReference>
<dbReference type="Gene3D" id="3.40.50.1700">
    <property type="entry name" value="Glycoside hydrolase family 3 C-terminal domain"/>
    <property type="match status" value="1"/>
</dbReference>
<evidence type="ECO:0000256" key="2">
    <source>
        <dbReference type="ARBA" id="ARBA00022801"/>
    </source>
</evidence>
<dbReference type="Pfam" id="PF07691">
    <property type="entry name" value="PA14"/>
    <property type="match status" value="1"/>
</dbReference>
<comment type="caution">
    <text evidence="6">The sequence shown here is derived from an EMBL/GenBank/DDBJ whole genome shotgun (WGS) entry which is preliminary data.</text>
</comment>
<dbReference type="EMBL" id="DRTD01000444">
    <property type="protein sequence ID" value="HHE55332.1"/>
    <property type="molecule type" value="Genomic_DNA"/>
</dbReference>
<dbReference type="InterPro" id="IPR037524">
    <property type="entry name" value="PA14/GLEYA"/>
</dbReference>
<dbReference type="SUPFAM" id="SSF51445">
    <property type="entry name" value="(Trans)glycosidases"/>
    <property type="match status" value="1"/>
</dbReference>
<dbReference type="InterPro" id="IPR017853">
    <property type="entry name" value="GH"/>
</dbReference>
<reference evidence="6" key="1">
    <citation type="journal article" date="2020" name="mSystems">
        <title>Genome- and Community-Level Interaction Insights into Carbon Utilization and Element Cycling Functions of Hydrothermarchaeota in Hydrothermal Sediment.</title>
        <authorList>
            <person name="Zhou Z."/>
            <person name="Liu Y."/>
            <person name="Xu W."/>
            <person name="Pan J."/>
            <person name="Luo Z.H."/>
            <person name="Li M."/>
        </authorList>
    </citation>
    <scope>NUCLEOTIDE SEQUENCE [LARGE SCALE GENOMIC DNA]</scope>
    <source>
        <strain evidence="6">HyVt-76</strain>
    </source>
</reference>
<dbReference type="Gene3D" id="2.60.120.260">
    <property type="entry name" value="Galactose-binding domain-like"/>
    <property type="match status" value="1"/>
</dbReference>
<dbReference type="PROSITE" id="PS51820">
    <property type="entry name" value="PA14"/>
    <property type="match status" value="1"/>
</dbReference>
<keyword evidence="2 4" id="KW-0378">Hydrolase</keyword>
<protein>
    <submittedName>
        <fullName evidence="6">Beta-glucosidase</fullName>
    </submittedName>
</protein>
<dbReference type="GO" id="GO:0008422">
    <property type="term" value="F:beta-glucosidase activity"/>
    <property type="evidence" value="ECO:0007669"/>
    <property type="project" value="UniProtKB-ARBA"/>
</dbReference>
<evidence type="ECO:0000256" key="3">
    <source>
        <dbReference type="ARBA" id="ARBA00023277"/>
    </source>
</evidence>
<evidence type="ECO:0000256" key="4">
    <source>
        <dbReference type="RuleBase" id="RU361161"/>
    </source>
</evidence>
<dbReference type="InterPro" id="IPR013783">
    <property type="entry name" value="Ig-like_fold"/>
</dbReference>
<dbReference type="InterPro" id="IPR026891">
    <property type="entry name" value="Fn3-like"/>
</dbReference>
<evidence type="ECO:0000256" key="1">
    <source>
        <dbReference type="ARBA" id="ARBA00005336"/>
    </source>
</evidence>
<proteinExistence type="inferred from homology"/>
<dbReference type="SMART" id="SM00758">
    <property type="entry name" value="PA14"/>
    <property type="match status" value="1"/>
</dbReference>
<organism evidence="6">
    <name type="scientific">Caldithrix abyssi</name>
    <dbReference type="NCBI Taxonomy" id="187145"/>
    <lineage>
        <taxon>Bacteria</taxon>
        <taxon>Pseudomonadati</taxon>
        <taxon>Calditrichota</taxon>
        <taxon>Calditrichia</taxon>
        <taxon>Calditrichales</taxon>
        <taxon>Calditrichaceae</taxon>
        <taxon>Caldithrix</taxon>
    </lineage>
</organism>
<dbReference type="InterPro" id="IPR011658">
    <property type="entry name" value="PA14_dom"/>
</dbReference>
<dbReference type="AlphaFoldDB" id="A0A7V5LJ26"/>
<dbReference type="GO" id="GO:0005975">
    <property type="term" value="P:carbohydrate metabolic process"/>
    <property type="evidence" value="ECO:0007669"/>
    <property type="project" value="InterPro"/>
</dbReference>
<dbReference type="PROSITE" id="PS00775">
    <property type="entry name" value="GLYCOSYL_HYDROL_F3"/>
    <property type="match status" value="1"/>
</dbReference>
<dbReference type="Pfam" id="PF14310">
    <property type="entry name" value="Fn3-like"/>
    <property type="match status" value="1"/>
</dbReference>
<dbReference type="PANTHER" id="PTHR42715">
    <property type="entry name" value="BETA-GLUCOSIDASE"/>
    <property type="match status" value="1"/>
</dbReference>
<dbReference type="Proteomes" id="UP000886111">
    <property type="component" value="Unassembled WGS sequence"/>
</dbReference>
<dbReference type="InterPro" id="IPR036962">
    <property type="entry name" value="Glyco_hydro_3_N_sf"/>
</dbReference>